<keyword evidence="1" id="KW-0472">Membrane</keyword>
<evidence type="ECO:0000313" key="3">
    <source>
        <dbReference type="EnsemblProtists" id="EKX41249"/>
    </source>
</evidence>
<dbReference type="Proteomes" id="UP000011087">
    <property type="component" value="Unassembled WGS sequence"/>
</dbReference>
<keyword evidence="1" id="KW-1133">Transmembrane helix</keyword>
<evidence type="ECO:0000256" key="1">
    <source>
        <dbReference type="SAM" id="Phobius"/>
    </source>
</evidence>
<reference evidence="4" key="2">
    <citation type="submission" date="2012-11" db="EMBL/GenBank/DDBJ databases">
        <authorList>
            <person name="Kuo A."/>
            <person name="Curtis B.A."/>
            <person name="Tanifuji G."/>
            <person name="Burki F."/>
            <person name="Gruber A."/>
            <person name="Irimia M."/>
            <person name="Maruyama S."/>
            <person name="Arias M.C."/>
            <person name="Ball S.G."/>
            <person name="Gile G.H."/>
            <person name="Hirakawa Y."/>
            <person name="Hopkins J.F."/>
            <person name="Rensing S.A."/>
            <person name="Schmutz J."/>
            <person name="Symeonidi A."/>
            <person name="Elias M."/>
            <person name="Eveleigh R.J."/>
            <person name="Herman E.K."/>
            <person name="Klute M.J."/>
            <person name="Nakayama T."/>
            <person name="Obornik M."/>
            <person name="Reyes-Prieto A."/>
            <person name="Armbrust E.V."/>
            <person name="Aves S.J."/>
            <person name="Beiko R.G."/>
            <person name="Coutinho P."/>
            <person name="Dacks J.B."/>
            <person name="Durnford D.G."/>
            <person name="Fast N.M."/>
            <person name="Green B.R."/>
            <person name="Grisdale C."/>
            <person name="Hempe F."/>
            <person name="Henrissat B."/>
            <person name="Hoppner M.P."/>
            <person name="Ishida K.-I."/>
            <person name="Kim E."/>
            <person name="Koreny L."/>
            <person name="Kroth P.G."/>
            <person name="Liu Y."/>
            <person name="Malik S.-B."/>
            <person name="Maier U.G."/>
            <person name="McRose D."/>
            <person name="Mock T."/>
            <person name="Neilson J.A."/>
            <person name="Onodera N.T."/>
            <person name="Poole A.M."/>
            <person name="Pritham E.J."/>
            <person name="Richards T.A."/>
            <person name="Rocap G."/>
            <person name="Roy S.W."/>
            <person name="Sarai C."/>
            <person name="Schaack S."/>
            <person name="Shirato S."/>
            <person name="Slamovits C.H."/>
            <person name="Spencer D.F."/>
            <person name="Suzuki S."/>
            <person name="Worden A.Z."/>
            <person name="Zauner S."/>
            <person name="Barry K."/>
            <person name="Bell C."/>
            <person name="Bharti A.K."/>
            <person name="Crow J.A."/>
            <person name="Grimwood J."/>
            <person name="Kramer R."/>
            <person name="Lindquist E."/>
            <person name="Lucas S."/>
            <person name="Salamov A."/>
            <person name="McFadden G.I."/>
            <person name="Lane C.E."/>
            <person name="Keeling P.J."/>
            <person name="Gray M.W."/>
            <person name="Grigoriev I.V."/>
            <person name="Archibald J.M."/>
        </authorList>
    </citation>
    <scope>NUCLEOTIDE SEQUENCE</scope>
    <source>
        <strain evidence="4">CCMP2712</strain>
    </source>
</reference>
<dbReference type="EnsemblProtists" id="EKX41249">
    <property type="protein sequence ID" value="EKX41249"/>
    <property type="gene ID" value="GUITHDRAFT_153897"/>
</dbReference>
<evidence type="ECO:0000313" key="2">
    <source>
        <dbReference type="EMBL" id="EKX41249.1"/>
    </source>
</evidence>
<evidence type="ECO:0000313" key="4">
    <source>
        <dbReference type="Proteomes" id="UP000011087"/>
    </source>
</evidence>
<accession>L1IZC9</accession>
<dbReference type="KEGG" id="gtt:GUITHDRAFT_153897"/>
<keyword evidence="4" id="KW-1185">Reference proteome</keyword>
<proteinExistence type="predicted"/>
<feature type="transmembrane region" description="Helical" evidence="1">
    <location>
        <begin position="191"/>
        <end position="212"/>
    </location>
</feature>
<reference evidence="2 4" key="1">
    <citation type="journal article" date="2012" name="Nature">
        <title>Algal genomes reveal evolutionary mosaicism and the fate of nucleomorphs.</title>
        <authorList>
            <consortium name="DOE Joint Genome Institute"/>
            <person name="Curtis B.A."/>
            <person name="Tanifuji G."/>
            <person name="Burki F."/>
            <person name="Gruber A."/>
            <person name="Irimia M."/>
            <person name="Maruyama S."/>
            <person name="Arias M.C."/>
            <person name="Ball S.G."/>
            <person name="Gile G.H."/>
            <person name="Hirakawa Y."/>
            <person name="Hopkins J.F."/>
            <person name="Kuo A."/>
            <person name="Rensing S.A."/>
            <person name="Schmutz J."/>
            <person name="Symeonidi A."/>
            <person name="Elias M."/>
            <person name="Eveleigh R.J."/>
            <person name="Herman E.K."/>
            <person name="Klute M.J."/>
            <person name="Nakayama T."/>
            <person name="Obornik M."/>
            <person name="Reyes-Prieto A."/>
            <person name="Armbrust E.V."/>
            <person name="Aves S.J."/>
            <person name="Beiko R.G."/>
            <person name="Coutinho P."/>
            <person name="Dacks J.B."/>
            <person name="Durnford D.G."/>
            <person name="Fast N.M."/>
            <person name="Green B.R."/>
            <person name="Grisdale C.J."/>
            <person name="Hempel F."/>
            <person name="Henrissat B."/>
            <person name="Hoppner M.P."/>
            <person name="Ishida K."/>
            <person name="Kim E."/>
            <person name="Koreny L."/>
            <person name="Kroth P.G."/>
            <person name="Liu Y."/>
            <person name="Malik S.B."/>
            <person name="Maier U.G."/>
            <person name="McRose D."/>
            <person name="Mock T."/>
            <person name="Neilson J.A."/>
            <person name="Onodera N.T."/>
            <person name="Poole A.M."/>
            <person name="Pritham E.J."/>
            <person name="Richards T.A."/>
            <person name="Rocap G."/>
            <person name="Roy S.W."/>
            <person name="Sarai C."/>
            <person name="Schaack S."/>
            <person name="Shirato S."/>
            <person name="Slamovits C.H."/>
            <person name="Spencer D.F."/>
            <person name="Suzuki S."/>
            <person name="Worden A.Z."/>
            <person name="Zauner S."/>
            <person name="Barry K."/>
            <person name="Bell C."/>
            <person name="Bharti A.K."/>
            <person name="Crow J.A."/>
            <person name="Grimwood J."/>
            <person name="Kramer R."/>
            <person name="Lindquist E."/>
            <person name="Lucas S."/>
            <person name="Salamov A."/>
            <person name="McFadden G.I."/>
            <person name="Lane C.E."/>
            <person name="Keeling P.J."/>
            <person name="Gray M.W."/>
            <person name="Grigoriev I.V."/>
            <person name="Archibald J.M."/>
        </authorList>
    </citation>
    <scope>NUCLEOTIDE SEQUENCE</scope>
    <source>
        <strain evidence="2 4">CCMP2712</strain>
    </source>
</reference>
<dbReference type="HOGENOM" id="CLU_864495_0_0_1"/>
<gene>
    <name evidence="2" type="ORF">GUITHDRAFT_153897</name>
</gene>
<organism evidence="2">
    <name type="scientific">Guillardia theta (strain CCMP2712)</name>
    <name type="common">Cryptophyte</name>
    <dbReference type="NCBI Taxonomy" id="905079"/>
    <lineage>
        <taxon>Eukaryota</taxon>
        <taxon>Cryptophyceae</taxon>
        <taxon>Pyrenomonadales</taxon>
        <taxon>Geminigeraceae</taxon>
        <taxon>Guillardia</taxon>
    </lineage>
</organism>
<sequence>MKMMTLRLSPDLQLYNFSTWTYSFDLSFAKPDGELLLQSGDLGLYVLEMYSFWSMDQLHALQYIHVSQRPILLHPLNPSQPSATSAFQCLPKGSLCLKLRLSFPRVQVNGTGNYLVDLRLQLACVLWTTDVSSWSFDACELSSLKEENQTFLSATCACSRSGTLVVVQNLRHSEINPALGLMPKKRQVGEWPVVTTSLFALLSFFLVALVMFRNNSLNSFLDERNEPSNGIQHEFQTLIGDVVFGTLGNEEKKQIPSMTTSHYKKEYSRLHDDYLDDICQSKNFYHSIWFKEGVFCKTLRKFDSKGIRRKKCKVPDTSYKLT</sequence>
<dbReference type="AlphaFoldDB" id="L1IZC9"/>
<dbReference type="RefSeq" id="XP_005828229.1">
    <property type="nucleotide sequence ID" value="XM_005828172.1"/>
</dbReference>
<dbReference type="PaxDb" id="55529-EKX41249"/>
<dbReference type="EMBL" id="JH993025">
    <property type="protein sequence ID" value="EKX41249.1"/>
    <property type="molecule type" value="Genomic_DNA"/>
</dbReference>
<name>L1IZC9_GUITC</name>
<dbReference type="GeneID" id="17297888"/>
<protein>
    <submittedName>
        <fullName evidence="2 3">Uncharacterized protein</fullName>
    </submittedName>
</protein>
<reference evidence="3" key="3">
    <citation type="submission" date="2016-03" db="UniProtKB">
        <authorList>
            <consortium name="EnsemblProtists"/>
        </authorList>
    </citation>
    <scope>IDENTIFICATION</scope>
</reference>
<keyword evidence="1" id="KW-0812">Transmembrane</keyword>